<gene>
    <name evidence="4" type="ORF">SAMN02745166_00724</name>
</gene>
<evidence type="ECO:0000313" key="4">
    <source>
        <dbReference type="EMBL" id="SKA81137.1"/>
    </source>
</evidence>
<feature type="domain" description="3-keto-alpha-glucoside-1,2-lyase/3-keto-2-hydroxy-glucal hydratase" evidence="3">
    <location>
        <begin position="27"/>
        <end position="221"/>
    </location>
</feature>
<organism evidence="4 5">
    <name type="scientific">Prosthecobacter debontii</name>
    <dbReference type="NCBI Taxonomy" id="48467"/>
    <lineage>
        <taxon>Bacteria</taxon>
        <taxon>Pseudomonadati</taxon>
        <taxon>Verrucomicrobiota</taxon>
        <taxon>Verrucomicrobiia</taxon>
        <taxon>Verrucomicrobiales</taxon>
        <taxon>Verrucomicrobiaceae</taxon>
        <taxon>Prosthecobacter</taxon>
    </lineage>
</organism>
<dbReference type="OrthoDB" id="192463at2"/>
<evidence type="ECO:0000256" key="2">
    <source>
        <dbReference type="SAM" id="SignalP"/>
    </source>
</evidence>
<evidence type="ECO:0000259" key="3">
    <source>
        <dbReference type="Pfam" id="PF06439"/>
    </source>
</evidence>
<sequence length="413" mass="45191">MFSRALLFLPLISLLGLTSCQPKAEQGFVPMFHANDLHGWVNANCAPETWSIKDGVISCTGFPTGALRTEKQYENFILEAEWRHLTEAGNSGIFVWGTPISSPGVPFLRGIEVQILDHGYMKKADPKKPKWFTTHGDVFPIHGATMAPHGEHNGQRSFPSEERSKPSPEWNHYRIEANNGRITLAVNGKVVSGGDNCNYRKGYLALESEGAPVEFRNVRIKELPSTNAVPEVTAPLDQGWKALYTGLDFRHWIKPAAGGDKWTTADWQIKVAASQTGPALWSEESFGDCEIIADINLPKGTDLTKPAAGLCVRGLSHPLVMFGQGKASIVLGPDQVKAGQWYRVKATLKGKTAQVLITEPKDENPQTFEVTVDMGAQGRIGLADLTQAVSYSNIYVRELEASDPPTTPTAKAE</sequence>
<feature type="region of interest" description="Disordered" evidence="1">
    <location>
        <begin position="147"/>
        <end position="168"/>
    </location>
</feature>
<dbReference type="AlphaFoldDB" id="A0A1T4WVI4"/>
<dbReference type="GO" id="GO:0016787">
    <property type="term" value="F:hydrolase activity"/>
    <property type="evidence" value="ECO:0007669"/>
    <property type="project" value="InterPro"/>
</dbReference>
<dbReference type="RefSeq" id="WP_078811931.1">
    <property type="nucleotide sequence ID" value="NZ_FUYE01000002.1"/>
</dbReference>
<dbReference type="PROSITE" id="PS51257">
    <property type="entry name" value="PROKAR_LIPOPROTEIN"/>
    <property type="match status" value="1"/>
</dbReference>
<dbReference type="Gene3D" id="2.60.120.560">
    <property type="entry name" value="Exo-inulinase, domain 1"/>
    <property type="match status" value="2"/>
</dbReference>
<feature type="compositionally biased region" description="Basic and acidic residues" evidence="1">
    <location>
        <begin position="149"/>
        <end position="168"/>
    </location>
</feature>
<evidence type="ECO:0000313" key="5">
    <source>
        <dbReference type="Proteomes" id="UP000190774"/>
    </source>
</evidence>
<feature type="chain" id="PRO_5012956236" description="3-keto-alpha-glucoside-1,2-lyase/3-keto-2-hydroxy-glucal hydratase domain-containing protein" evidence="2">
    <location>
        <begin position="25"/>
        <end position="413"/>
    </location>
</feature>
<dbReference type="EMBL" id="FUYE01000002">
    <property type="protein sequence ID" value="SKA81137.1"/>
    <property type="molecule type" value="Genomic_DNA"/>
</dbReference>
<evidence type="ECO:0000256" key="1">
    <source>
        <dbReference type="SAM" id="MobiDB-lite"/>
    </source>
</evidence>
<proteinExistence type="predicted"/>
<dbReference type="Pfam" id="PF06439">
    <property type="entry name" value="3keto-disac_hyd"/>
    <property type="match status" value="1"/>
</dbReference>
<reference evidence="5" key="1">
    <citation type="submission" date="2017-02" db="EMBL/GenBank/DDBJ databases">
        <authorList>
            <person name="Varghese N."/>
            <person name="Submissions S."/>
        </authorList>
    </citation>
    <scope>NUCLEOTIDE SEQUENCE [LARGE SCALE GENOMIC DNA]</scope>
    <source>
        <strain evidence="5">ATCC 700200</strain>
    </source>
</reference>
<keyword evidence="5" id="KW-1185">Reference proteome</keyword>
<keyword evidence="2" id="KW-0732">Signal</keyword>
<dbReference type="STRING" id="48467.SAMN02745166_00724"/>
<dbReference type="Proteomes" id="UP000190774">
    <property type="component" value="Unassembled WGS sequence"/>
</dbReference>
<accession>A0A1T4WVI4</accession>
<protein>
    <recommendedName>
        <fullName evidence="3">3-keto-alpha-glucoside-1,2-lyase/3-keto-2-hydroxy-glucal hydratase domain-containing protein</fullName>
    </recommendedName>
</protein>
<feature type="signal peptide" evidence="2">
    <location>
        <begin position="1"/>
        <end position="24"/>
    </location>
</feature>
<name>A0A1T4WVI4_9BACT</name>
<dbReference type="InterPro" id="IPR010496">
    <property type="entry name" value="AL/BT2_dom"/>
</dbReference>